<dbReference type="Pfam" id="PF20155">
    <property type="entry name" value="TMP_3"/>
    <property type="match status" value="1"/>
</dbReference>
<evidence type="ECO:0000256" key="2">
    <source>
        <dbReference type="SAM" id="Phobius"/>
    </source>
</evidence>
<feature type="domain" description="Tape measure protein N-terminal" evidence="3">
    <location>
        <begin position="121"/>
        <end position="304"/>
    </location>
</feature>
<gene>
    <name evidence="4" type="ORF">C1N76_11035</name>
</gene>
<evidence type="ECO:0000256" key="1">
    <source>
        <dbReference type="SAM" id="MobiDB-lite"/>
    </source>
</evidence>
<organism evidence="4 5">
    <name type="scientific">Geobacillus thermoleovorans</name>
    <name type="common">Bacillus thermoleovorans</name>
    <dbReference type="NCBI Taxonomy" id="33941"/>
    <lineage>
        <taxon>Bacteria</taxon>
        <taxon>Bacillati</taxon>
        <taxon>Bacillota</taxon>
        <taxon>Bacilli</taxon>
        <taxon>Bacillales</taxon>
        <taxon>Anoxybacillaceae</taxon>
        <taxon>Geobacillus</taxon>
        <taxon>Geobacillus thermoleovorans group</taxon>
    </lineage>
</organism>
<feature type="transmembrane region" description="Helical" evidence="2">
    <location>
        <begin position="366"/>
        <end position="388"/>
    </location>
</feature>
<name>A0A2Z3N8M5_GEOTH</name>
<dbReference type="NCBIfam" id="TIGR02675">
    <property type="entry name" value="tape_meas_nterm"/>
    <property type="match status" value="1"/>
</dbReference>
<dbReference type="RefSeq" id="WP_110107647.1">
    <property type="nucleotide sequence ID" value="NZ_CP027303.2"/>
</dbReference>
<accession>A0A2Z3N8M5</accession>
<keyword evidence="2" id="KW-0812">Transmembrane</keyword>
<reference evidence="5" key="1">
    <citation type="submission" date="2018-02" db="EMBL/GenBank/DDBJ databases">
        <title>The complete genome of bacterial strain SGAirxxxx.</title>
        <authorList>
            <person name="Schuster S.C."/>
        </authorList>
    </citation>
    <scope>NUCLEOTIDE SEQUENCE [LARGE SCALE GENOMIC DNA]</scope>
    <source>
        <strain evidence="5">SGAir0734</strain>
    </source>
</reference>
<feature type="transmembrane region" description="Helical" evidence="2">
    <location>
        <begin position="420"/>
        <end position="439"/>
    </location>
</feature>
<protein>
    <submittedName>
        <fullName evidence="4">Phage tail tape measure protein</fullName>
    </submittedName>
</protein>
<keyword evidence="2" id="KW-1133">Transmembrane helix</keyword>
<evidence type="ECO:0000313" key="4">
    <source>
        <dbReference type="EMBL" id="AWO74975.1"/>
    </source>
</evidence>
<feature type="transmembrane region" description="Helical" evidence="2">
    <location>
        <begin position="395"/>
        <end position="414"/>
    </location>
</feature>
<keyword evidence="2" id="KW-0472">Membrane</keyword>
<evidence type="ECO:0000259" key="3">
    <source>
        <dbReference type="Pfam" id="PF20155"/>
    </source>
</evidence>
<feature type="region of interest" description="Disordered" evidence="1">
    <location>
        <begin position="651"/>
        <end position="676"/>
    </location>
</feature>
<evidence type="ECO:0000313" key="5">
    <source>
        <dbReference type="Proteomes" id="UP000246996"/>
    </source>
</evidence>
<proteinExistence type="predicted"/>
<dbReference type="InterPro" id="IPR013491">
    <property type="entry name" value="Tape_meas_N"/>
</dbReference>
<dbReference type="AlphaFoldDB" id="A0A2Z3N8M5"/>
<dbReference type="Proteomes" id="UP000246996">
    <property type="component" value="Chromosome"/>
</dbReference>
<feature type="transmembrane region" description="Helical" evidence="2">
    <location>
        <begin position="446"/>
        <end position="464"/>
    </location>
</feature>
<dbReference type="EMBL" id="CP027303">
    <property type="protein sequence ID" value="AWO74975.1"/>
    <property type="molecule type" value="Genomic_DNA"/>
</dbReference>
<sequence length="752" mass="80927">MAGVQTTLALNDKLTGPLMKMIRAMDATIRVMEKMDASATQLDTKGLAKARKAITNASADLERLMVASKQADSSLTPLGSKFANLPPPVHRATSAVREFFGAFLLSTAAFAALQGIQNGIQSFVQASDAYVSTSARLANINDGLQTQAQLQEKVYQAAQRSRSGYVDMANSVAKLGLLAEDAFKNNDEIVRFSELMGKAFTVSGASTFERQAGMYQLTQAMAAGKLQGDEFRSIMENAPLLAQAIADFTGKTKGQLKEMSAEGTITADIIKNALFKAADEIEKKFKNMPLTFSDAMTMFKNWAFRAFEPLLIRFNQFVNSDAFATMAEHAMFFVNVFIKGMDLAFDALEFFYRMVSAVGRFFEENWSWIAPILVVIGSLLAGIGAILLGVAANWLVVRTATLIAAAAQWVYNTAMLSSPVTWVLLIIIALLGFVAYATVRWGEQTAQVIGFISGLFAALGAYIWNVIANLWNVFATFAEFLVNVFIDPTYAVKKLFYDLAKMVINQMAAIAGSFDNAANALAHAFVAGANIAIGAINGLIKALNMIPGVNIGTIGKLSAGSVSNISGGLKSWAANLQAPTSSKNVVSIPRMNLLSLPKAFDAGNKAGINFSKNVSDKLAGVWDKAKSLIPNGKTGNPFKSFPSQALGNQIANSPGMKNPIGNDKGKNPTGGKLDKVGKVGKIDDEVNIAEEDLEVFKELATIKSIQNFITLTPTVQVQTGDIRSEVDINKLIRRIEQLMSNEIARSAEGAYS</sequence>